<dbReference type="Proteomes" id="UP000000763">
    <property type="component" value="Chromosome 1"/>
</dbReference>
<dbReference type="Proteomes" id="UP000817658">
    <property type="component" value="Chromosome 1"/>
</dbReference>
<reference evidence="1" key="1">
    <citation type="journal article" date="2002" name="Nature">
        <title>The genome sequence and structure of rice chromosome 1.</title>
        <authorList>
            <person name="Sasaki T."/>
            <person name="Matsumoto T."/>
            <person name="Yamamoto K."/>
            <person name="Sakata K."/>
            <person name="Baba T."/>
            <person name="Katayose Y."/>
            <person name="Wu J."/>
            <person name="Niimura Y."/>
            <person name="Cheng Z."/>
            <person name="Nagamura Y."/>
            <person name="Antonio B.A."/>
            <person name="Kanamori H."/>
            <person name="Hosokawa S."/>
            <person name="Masukawa M."/>
            <person name="Arikawa K."/>
            <person name="Chiden Y."/>
            <person name="Hayashi M."/>
            <person name="Okamoto M."/>
            <person name="Ando T."/>
            <person name="Aoki H."/>
            <person name="Arita K."/>
            <person name="Hamada M."/>
            <person name="Harada C."/>
            <person name="Hijishita S."/>
            <person name="Honda M."/>
            <person name="Ichikawa Y."/>
            <person name="Idonuma A."/>
            <person name="Iijima M."/>
            <person name="Ikeda M."/>
            <person name="Ikeno M."/>
            <person name="Itoh S."/>
            <person name="Itoh T."/>
            <person name="Itoh Y."/>
            <person name="Itoh Y."/>
            <person name="Iwabuchi A."/>
            <person name="Kamiya K."/>
            <person name="Karasawa W."/>
            <person name="Katagiri S."/>
            <person name="Kikuta A."/>
            <person name="Kobayashi N."/>
            <person name="Kono I."/>
            <person name="Machita K."/>
            <person name="Maehara T."/>
            <person name="Mizuno H."/>
            <person name="Mizubayashi T."/>
            <person name="Mukai Y."/>
            <person name="Nagasaki H."/>
            <person name="Nakashima M."/>
            <person name="Nakama Y."/>
            <person name="Nakamichi Y."/>
            <person name="Nakamura M."/>
            <person name="Namiki N."/>
            <person name="Negishi M."/>
            <person name="Ohta I."/>
            <person name="Ono N."/>
            <person name="Saji S."/>
            <person name="Sakai K."/>
            <person name="Shibata M."/>
            <person name="Shimokawa T."/>
            <person name="Shomura A."/>
            <person name="Song J."/>
            <person name="Takazaki Y."/>
            <person name="Terasawa K."/>
            <person name="Tsuji K."/>
            <person name="Waki K."/>
            <person name="Yamagata H."/>
            <person name="Yamane H."/>
            <person name="Yoshiki S."/>
            <person name="Yoshihara R."/>
            <person name="Yukawa K."/>
            <person name="Zhong H."/>
            <person name="Iwama H."/>
            <person name="Endo T."/>
            <person name="Ito H."/>
            <person name="Hahn J.H."/>
            <person name="Kim H.I."/>
            <person name="Eun M.Y."/>
            <person name="Yano M."/>
            <person name="Jiang J."/>
            <person name="Gojobori T."/>
        </authorList>
    </citation>
    <scope>NUCLEOTIDE SEQUENCE</scope>
</reference>
<dbReference type="AlphaFoldDB" id="Q943U1"/>
<name>Q943U1_ORYSJ</name>
<protein>
    <submittedName>
        <fullName evidence="1">Uncharacterized protein</fullName>
    </submittedName>
</protein>
<reference evidence="3" key="2">
    <citation type="journal article" date="2005" name="Nature">
        <title>The map-based sequence of the rice genome.</title>
        <authorList>
            <consortium name="International rice genome sequencing project (IRGSP)"/>
            <person name="Matsumoto T."/>
            <person name="Wu J."/>
            <person name="Kanamori H."/>
            <person name="Katayose Y."/>
            <person name="Fujisawa M."/>
            <person name="Namiki N."/>
            <person name="Mizuno H."/>
            <person name="Yamamoto K."/>
            <person name="Antonio B.A."/>
            <person name="Baba T."/>
            <person name="Sakata K."/>
            <person name="Nagamura Y."/>
            <person name="Aoki H."/>
            <person name="Arikawa K."/>
            <person name="Arita K."/>
            <person name="Bito T."/>
            <person name="Chiden Y."/>
            <person name="Fujitsuka N."/>
            <person name="Fukunaka R."/>
            <person name="Hamada M."/>
            <person name="Harada C."/>
            <person name="Hayashi A."/>
            <person name="Hijishita S."/>
            <person name="Honda M."/>
            <person name="Hosokawa S."/>
            <person name="Ichikawa Y."/>
            <person name="Idonuma A."/>
            <person name="Iijima M."/>
            <person name="Ikeda M."/>
            <person name="Ikeno M."/>
            <person name="Ito K."/>
            <person name="Ito S."/>
            <person name="Ito T."/>
            <person name="Ito Y."/>
            <person name="Ito Y."/>
            <person name="Iwabuchi A."/>
            <person name="Kamiya K."/>
            <person name="Karasawa W."/>
            <person name="Kurita K."/>
            <person name="Katagiri S."/>
            <person name="Kikuta A."/>
            <person name="Kobayashi H."/>
            <person name="Kobayashi N."/>
            <person name="Machita K."/>
            <person name="Maehara T."/>
            <person name="Masukawa M."/>
            <person name="Mizubayashi T."/>
            <person name="Mukai Y."/>
            <person name="Nagasaki H."/>
            <person name="Nagata Y."/>
            <person name="Naito S."/>
            <person name="Nakashima M."/>
            <person name="Nakama Y."/>
            <person name="Nakamichi Y."/>
            <person name="Nakamura M."/>
            <person name="Meguro A."/>
            <person name="Negishi M."/>
            <person name="Ohta I."/>
            <person name="Ohta T."/>
            <person name="Okamoto M."/>
            <person name="Ono N."/>
            <person name="Saji S."/>
            <person name="Sakaguchi M."/>
            <person name="Sakai K."/>
            <person name="Shibata M."/>
            <person name="Shimokawa T."/>
            <person name="Song J."/>
            <person name="Takazaki Y."/>
            <person name="Terasawa K."/>
            <person name="Tsugane M."/>
            <person name="Tsuji K."/>
            <person name="Ueda S."/>
            <person name="Waki K."/>
            <person name="Yamagata H."/>
            <person name="Yamamoto M."/>
            <person name="Yamamoto S."/>
            <person name="Yamane H."/>
            <person name="Yoshiki S."/>
            <person name="Yoshihara R."/>
            <person name="Yukawa K."/>
            <person name="Zhong H."/>
            <person name="Yano M."/>
            <person name="Yuan Q."/>
            <person name="Ouyang S."/>
            <person name="Liu J."/>
            <person name="Jones K.M."/>
            <person name="Gansberger K."/>
            <person name="Moffat K."/>
            <person name="Hill J."/>
            <person name="Bera J."/>
            <person name="Fadrosh D."/>
            <person name="Jin S."/>
            <person name="Johri S."/>
            <person name="Kim M."/>
            <person name="Overton L."/>
            <person name="Reardon M."/>
            <person name="Tsitrin T."/>
            <person name="Vuong H."/>
            <person name="Weaver B."/>
            <person name="Ciecko A."/>
            <person name="Tallon L."/>
            <person name="Jackson J."/>
            <person name="Pai G."/>
            <person name="Aken S.V."/>
            <person name="Utterback T."/>
            <person name="Reidmuller S."/>
            <person name="Feldblyum T."/>
            <person name="Hsiao J."/>
            <person name="Zismann V."/>
            <person name="Iobst S."/>
            <person name="de Vazeille A.R."/>
            <person name="Buell C.R."/>
            <person name="Ying K."/>
            <person name="Li Y."/>
            <person name="Lu T."/>
            <person name="Huang Y."/>
            <person name="Zhao Q."/>
            <person name="Feng Q."/>
            <person name="Zhang L."/>
            <person name="Zhu J."/>
            <person name="Weng Q."/>
            <person name="Mu J."/>
            <person name="Lu Y."/>
            <person name="Fan D."/>
            <person name="Liu Y."/>
            <person name="Guan J."/>
            <person name="Zhang Y."/>
            <person name="Yu S."/>
            <person name="Liu X."/>
            <person name="Zhang Y."/>
            <person name="Hong G."/>
            <person name="Han B."/>
            <person name="Choisne N."/>
            <person name="Demange N."/>
            <person name="Orjeda G."/>
            <person name="Samain S."/>
            <person name="Cattolico L."/>
            <person name="Pelletier E."/>
            <person name="Couloux A."/>
            <person name="Segurens B."/>
            <person name="Wincker P."/>
            <person name="D'Hont A."/>
            <person name="Scarpelli C."/>
            <person name="Weissenbach J."/>
            <person name="Salanoubat M."/>
            <person name="Quetier F."/>
            <person name="Yu Y."/>
            <person name="Kim H.R."/>
            <person name="Rambo T."/>
            <person name="Currie J."/>
            <person name="Collura K."/>
            <person name="Luo M."/>
            <person name="Yang T."/>
            <person name="Ammiraju J.S.S."/>
            <person name="Engler F."/>
            <person name="Soderlund C."/>
            <person name="Wing R.A."/>
            <person name="Palmer L.E."/>
            <person name="de la Bastide M."/>
            <person name="Spiegel L."/>
            <person name="Nascimento L."/>
            <person name="Zutavern T."/>
            <person name="O'Shaughnessy A."/>
            <person name="Dike S."/>
            <person name="Dedhia N."/>
            <person name="Preston R."/>
            <person name="Balija V."/>
            <person name="McCombie W.R."/>
            <person name="Chow T."/>
            <person name="Chen H."/>
            <person name="Chung M."/>
            <person name="Chen C."/>
            <person name="Shaw J."/>
            <person name="Wu H."/>
            <person name="Hsiao K."/>
            <person name="Chao Y."/>
            <person name="Chu M."/>
            <person name="Cheng C."/>
            <person name="Hour A."/>
            <person name="Lee P."/>
            <person name="Lin S."/>
            <person name="Lin Y."/>
            <person name="Liou J."/>
            <person name="Liu S."/>
            <person name="Hsing Y."/>
            <person name="Raghuvanshi S."/>
            <person name="Mohanty A."/>
            <person name="Bharti A.K."/>
            <person name="Gaur A."/>
            <person name="Gupta V."/>
            <person name="Kumar D."/>
            <person name="Ravi V."/>
            <person name="Vij S."/>
            <person name="Kapur A."/>
            <person name="Khurana P."/>
            <person name="Khurana P."/>
            <person name="Khurana J.P."/>
            <person name="Tyagi A.K."/>
            <person name="Gaikwad K."/>
            <person name="Singh A."/>
            <person name="Dalal V."/>
            <person name="Srivastava S."/>
            <person name="Dixit A."/>
            <person name="Pal A.K."/>
            <person name="Ghazi I.A."/>
            <person name="Yadav M."/>
            <person name="Pandit A."/>
            <person name="Bhargava A."/>
            <person name="Sureshbabu K."/>
            <person name="Batra K."/>
            <person name="Sharma T.R."/>
            <person name="Mohapatra T."/>
            <person name="Singh N.K."/>
            <person name="Messing J."/>
            <person name="Nelson A.B."/>
            <person name="Fuks G."/>
            <person name="Kavchok S."/>
            <person name="Keizer G."/>
            <person name="Linton E."/>
            <person name="Llaca V."/>
            <person name="Song R."/>
            <person name="Tanyolac B."/>
            <person name="Young S."/>
            <person name="Ho-Il K."/>
            <person name="Hahn J.H."/>
            <person name="Sangsakoo G."/>
            <person name="Vanavichit A."/>
            <person name="de Mattos Luiz.A.T."/>
            <person name="Zimmer P.D."/>
            <person name="Malone G."/>
            <person name="Dellagostin O."/>
            <person name="de Oliveira A.C."/>
            <person name="Bevan M."/>
            <person name="Bancroft I."/>
            <person name="Minx P."/>
            <person name="Cordum H."/>
            <person name="Wilson R."/>
            <person name="Cheng Z."/>
            <person name="Jin W."/>
            <person name="Jiang J."/>
            <person name="Leong S.A."/>
            <person name="Iwama H."/>
            <person name="Gojobori T."/>
            <person name="Itoh T."/>
            <person name="Niimura Y."/>
            <person name="Fujii Y."/>
            <person name="Habara T."/>
            <person name="Sakai H."/>
            <person name="Sato Y."/>
            <person name="Wilson G."/>
            <person name="Kumar K."/>
            <person name="McCouch S."/>
            <person name="Juretic N."/>
            <person name="Hoen D."/>
            <person name="Wright S."/>
            <person name="Bruskiewich R."/>
            <person name="Bureau T."/>
            <person name="Miyao A."/>
            <person name="Hirochika H."/>
            <person name="Nishikawa T."/>
            <person name="Kadowaki K."/>
            <person name="Sugiura M."/>
            <person name="Burr B."/>
            <person name="Sasaki T."/>
        </authorList>
    </citation>
    <scope>NUCLEOTIDE SEQUENCE [LARGE SCALE GENOMIC DNA]</scope>
    <source>
        <strain evidence="3">cv. Nipponbare</strain>
    </source>
</reference>
<accession>Q943U1</accession>
<proteinExistence type="predicted"/>
<dbReference type="EMBL" id="AP003312">
    <property type="protein sequence ID" value="BAC10717.1"/>
    <property type="molecule type" value="Genomic_DNA"/>
</dbReference>
<organism evidence="1">
    <name type="scientific">Oryza sativa subsp. japonica</name>
    <name type="common">Rice</name>
    <dbReference type="NCBI Taxonomy" id="39947"/>
    <lineage>
        <taxon>Eukaryota</taxon>
        <taxon>Viridiplantae</taxon>
        <taxon>Streptophyta</taxon>
        <taxon>Embryophyta</taxon>
        <taxon>Tracheophyta</taxon>
        <taxon>Spermatophyta</taxon>
        <taxon>Magnoliopsida</taxon>
        <taxon>Liliopsida</taxon>
        <taxon>Poales</taxon>
        <taxon>Poaceae</taxon>
        <taxon>BOP clade</taxon>
        <taxon>Oryzoideae</taxon>
        <taxon>Oryzeae</taxon>
        <taxon>Oryzinae</taxon>
        <taxon>Oryza</taxon>
        <taxon>Oryza sativa</taxon>
    </lineage>
</organism>
<reference evidence="3" key="3">
    <citation type="journal article" date="2008" name="Nucleic Acids Res.">
        <title>The rice annotation project database (RAP-DB): 2008 update.</title>
        <authorList>
            <consortium name="The rice annotation project (RAP)"/>
        </authorList>
    </citation>
    <scope>GENOME REANNOTATION</scope>
    <source>
        <strain evidence="3">cv. Nipponbare</strain>
    </source>
</reference>
<evidence type="ECO:0000313" key="1">
    <source>
        <dbReference type="EMBL" id="BAB64092.1"/>
    </source>
</evidence>
<gene>
    <name evidence="1" type="ORF">B1157F09.23</name>
    <name evidence="2" type="ORF">P0025H06.9</name>
</gene>
<evidence type="ECO:0000313" key="3">
    <source>
        <dbReference type="Proteomes" id="UP000000763"/>
    </source>
</evidence>
<evidence type="ECO:0000313" key="2">
    <source>
        <dbReference type="EMBL" id="BAC10717.1"/>
    </source>
</evidence>
<sequence>MTRVGKNGRAGWRKLNRWQGFRRAENESEAARHSSLSLSRHVPTHARLHGELVMGREDKISADRIVFKSN</sequence>
<dbReference type="EMBL" id="AP003207">
    <property type="protein sequence ID" value="BAB64092.1"/>
    <property type="molecule type" value="Genomic_DNA"/>
</dbReference>